<dbReference type="InterPro" id="IPR001845">
    <property type="entry name" value="HTH_ArsR_DNA-bd_dom"/>
</dbReference>
<dbReference type="GO" id="GO:0003700">
    <property type="term" value="F:DNA-binding transcription factor activity"/>
    <property type="evidence" value="ECO:0007669"/>
    <property type="project" value="InterPro"/>
</dbReference>
<dbReference type="InterPro" id="IPR036390">
    <property type="entry name" value="WH_DNA-bd_sf"/>
</dbReference>
<gene>
    <name evidence="2" type="ORF">E5344_10490</name>
</gene>
<evidence type="ECO:0000313" key="3">
    <source>
        <dbReference type="Proteomes" id="UP000309893"/>
    </source>
</evidence>
<dbReference type="InterPro" id="IPR011991">
    <property type="entry name" value="ArsR-like_HTH"/>
</dbReference>
<dbReference type="Proteomes" id="UP000309893">
    <property type="component" value="Unassembled WGS sequence"/>
</dbReference>
<accession>A0A4S2D4V6</accession>
<dbReference type="SMART" id="SM00418">
    <property type="entry name" value="HTH_ARSR"/>
    <property type="match status" value="1"/>
</dbReference>
<reference evidence="2 3" key="1">
    <citation type="submission" date="2019-04" db="EMBL/GenBank/DDBJ databases">
        <title>Microbes associate with the intestines of laboratory mice.</title>
        <authorList>
            <person name="Navarre W."/>
            <person name="Wong E."/>
            <person name="Huang K."/>
            <person name="Tropini C."/>
            <person name="Ng K."/>
            <person name="Yu B."/>
        </authorList>
    </citation>
    <scope>NUCLEOTIDE SEQUENCE [LARGE SCALE GENOMIC DNA]</scope>
    <source>
        <strain evidence="2 3">NM46_B2-13</strain>
    </source>
</reference>
<dbReference type="Pfam" id="PF12840">
    <property type="entry name" value="HTH_20"/>
    <property type="match status" value="1"/>
</dbReference>
<sequence>MSSHTLLISDPRAVRAMANPLRQVAVDELYRRQGPATATELAELVGLSPSAMSYHLRAVEATGLIRRGESTDGRERPWLPAAPDYSLVASADADAVHRTILIDSRLTPMRQRMEEVLAARSVRPPDADIAYMVLATGQMLLAPDEVARLQERVQEIFDEYEALSADRRETGDLRRSRYMWSVLPERVEPED</sequence>
<organism evidence="2 3">
    <name type="scientific">Microbacterium laevaniformans</name>
    <dbReference type="NCBI Taxonomy" id="36807"/>
    <lineage>
        <taxon>Bacteria</taxon>
        <taxon>Bacillati</taxon>
        <taxon>Actinomycetota</taxon>
        <taxon>Actinomycetes</taxon>
        <taxon>Micrococcales</taxon>
        <taxon>Microbacteriaceae</taxon>
        <taxon>Microbacterium</taxon>
    </lineage>
</organism>
<dbReference type="OrthoDB" id="7945987at2"/>
<proteinExistence type="predicted"/>
<dbReference type="CDD" id="cd00090">
    <property type="entry name" value="HTH_ARSR"/>
    <property type="match status" value="1"/>
</dbReference>
<dbReference type="RefSeq" id="WP_135949577.1">
    <property type="nucleotide sequence ID" value="NZ_JBHUPJ010000004.1"/>
</dbReference>
<name>A0A4S2D4V6_9MICO</name>
<dbReference type="Gene3D" id="1.10.10.10">
    <property type="entry name" value="Winged helix-like DNA-binding domain superfamily/Winged helix DNA-binding domain"/>
    <property type="match status" value="1"/>
</dbReference>
<evidence type="ECO:0000313" key="2">
    <source>
        <dbReference type="EMBL" id="TGY36195.1"/>
    </source>
</evidence>
<comment type="caution">
    <text evidence="2">The sequence shown here is derived from an EMBL/GenBank/DDBJ whole genome shotgun (WGS) entry which is preliminary data.</text>
</comment>
<protein>
    <submittedName>
        <fullName evidence="2">ArsR family transcriptional regulator</fullName>
    </submittedName>
</protein>
<dbReference type="AlphaFoldDB" id="A0A4S2D4V6"/>
<evidence type="ECO:0000259" key="1">
    <source>
        <dbReference type="SMART" id="SM00418"/>
    </source>
</evidence>
<dbReference type="InterPro" id="IPR036388">
    <property type="entry name" value="WH-like_DNA-bd_sf"/>
</dbReference>
<feature type="domain" description="HTH arsR-type" evidence="1">
    <location>
        <begin position="12"/>
        <end position="97"/>
    </location>
</feature>
<dbReference type="EMBL" id="SRYO01000006">
    <property type="protein sequence ID" value="TGY36195.1"/>
    <property type="molecule type" value="Genomic_DNA"/>
</dbReference>
<dbReference type="SUPFAM" id="SSF46785">
    <property type="entry name" value="Winged helix' DNA-binding domain"/>
    <property type="match status" value="1"/>
</dbReference>